<comment type="caution">
    <text evidence="1">The sequence shown here is derived from an EMBL/GenBank/DDBJ whole genome shotgun (WGS) entry which is preliminary data.</text>
</comment>
<name>A0ABU6VVZ7_9FABA</name>
<dbReference type="Proteomes" id="UP001341840">
    <property type="component" value="Unassembled WGS sequence"/>
</dbReference>
<sequence>MQTKTHLAPADFTLATADFNHCKAPPPLVVPHPPTFPPLPKLKLPLRCSPCRRSCCACRCGNYRASFALNPVPLWFNPNMSIAFRRKTTLFKRSTIHSRSASTTSSMLSSKKLLKNPLAPSFLAFALSSPITTNRS</sequence>
<keyword evidence="2" id="KW-1185">Reference proteome</keyword>
<proteinExistence type="predicted"/>
<evidence type="ECO:0000313" key="1">
    <source>
        <dbReference type="EMBL" id="MED6177826.1"/>
    </source>
</evidence>
<reference evidence="1 2" key="1">
    <citation type="journal article" date="2023" name="Plants (Basel)">
        <title>Bridging the Gap: Combining Genomics and Transcriptomics Approaches to Understand Stylosanthes scabra, an Orphan Legume from the Brazilian Caatinga.</title>
        <authorList>
            <person name="Ferreira-Neto J.R.C."/>
            <person name="da Silva M.D."/>
            <person name="Binneck E."/>
            <person name="de Melo N.F."/>
            <person name="da Silva R.H."/>
            <person name="de Melo A.L.T.M."/>
            <person name="Pandolfi V."/>
            <person name="Bustamante F.O."/>
            <person name="Brasileiro-Vidal A.C."/>
            <person name="Benko-Iseppon A.M."/>
        </authorList>
    </citation>
    <scope>NUCLEOTIDE SEQUENCE [LARGE SCALE GENOMIC DNA]</scope>
    <source>
        <tissue evidence="1">Leaves</tissue>
    </source>
</reference>
<gene>
    <name evidence="1" type="ORF">PIB30_101709</name>
</gene>
<dbReference type="EMBL" id="JASCZI010154049">
    <property type="protein sequence ID" value="MED6177826.1"/>
    <property type="molecule type" value="Genomic_DNA"/>
</dbReference>
<accession>A0ABU6VVZ7</accession>
<evidence type="ECO:0000313" key="2">
    <source>
        <dbReference type="Proteomes" id="UP001341840"/>
    </source>
</evidence>
<organism evidence="1 2">
    <name type="scientific">Stylosanthes scabra</name>
    <dbReference type="NCBI Taxonomy" id="79078"/>
    <lineage>
        <taxon>Eukaryota</taxon>
        <taxon>Viridiplantae</taxon>
        <taxon>Streptophyta</taxon>
        <taxon>Embryophyta</taxon>
        <taxon>Tracheophyta</taxon>
        <taxon>Spermatophyta</taxon>
        <taxon>Magnoliopsida</taxon>
        <taxon>eudicotyledons</taxon>
        <taxon>Gunneridae</taxon>
        <taxon>Pentapetalae</taxon>
        <taxon>rosids</taxon>
        <taxon>fabids</taxon>
        <taxon>Fabales</taxon>
        <taxon>Fabaceae</taxon>
        <taxon>Papilionoideae</taxon>
        <taxon>50 kb inversion clade</taxon>
        <taxon>dalbergioids sensu lato</taxon>
        <taxon>Dalbergieae</taxon>
        <taxon>Pterocarpus clade</taxon>
        <taxon>Stylosanthes</taxon>
    </lineage>
</organism>
<protein>
    <submittedName>
        <fullName evidence="1">Uncharacterized protein</fullName>
    </submittedName>
</protein>